<comment type="caution">
    <text evidence="1">The sequence shown here is derived from an EMBL/GenBank/DDBJ whole genome shotgun (WGS) entry which is preliminary data.</text>
</comment>
<gene>
    <name evidence="1" type="ORF">WG66_2940</name>
</gene>
<accession>A0A0W0G7J2</accession>
<proteinExistence type="predicted"/>
<dbReference type="EMBL" id="LATX01000915">
    <property type="protein sequence ID" value="KTB44481.1"/>
    <property type="molecule type" value="Genomic_DNA"/>
</dbReference>
<evidence type="ECO:0000313" key="1">
    <source>
        <dbReference type="EMBL" id="KTB44481.1"/>
    </source>
</evidence>
<dbReference type="Gene3D" id="3.30.9.10">
    <property type="entry name" value="D-Amino Acid Oxidase, subunit A, domain 2"/>
    <property type="match status" value="1"/>
</dbReference>
<reference evidence="1 2" key="1">
    <citation type="submission" date="2015-12" db="EMBL/GenBank/DDBJ databases">
        <title>Draft genome sequence of Moniliophthora roreri, the causal agent of frosty pod rot of cacao.</title>
        <authorList>
            <person name="Aime M.C."/>
            <person name="Diaz-Valderrama J.R."/>
            <person name="Kijpornyongpan T."/>
            <person name="Phillips-Mora W."/>
        </authorList>
    </citation>
    <scope>NUCLEOTIDE SEQUENCE [LARGE SCALE GENOMIC DNA]</scope>
    <source>
        <strain evidence="1 2">MCA 2952</strain>
    </source>
</reference>
<dbReference type="AlphaFoldDB" id="A0A0W0G7J2"/>
<name>A0A0W0G7J2_MONRR</name>
<sequence>MCEVQHSSVNGFLHDHSIVHKVGILDVKWKDAYQILSSVIDTDAALIKITRLVRDKGVKLINNRVIKGDLLSQKKQLLEEYSAQVIINATGLGAKELAHDKDVYPLCGAVLRLLNDGTHFPKIKDALIVSATLEGHVKETDFTFIPTIECQRITIPTKYIMEDFYYT</sequence>
<dbReference type="Gene3D" id="3.40.50.720">
    <property type="entry name" value="NAD(P)-binding Rossmann-like Domain"/>
    <property type="match status" value="1"/>
</dbReference>
<protein>
    <recommendedName>
        <fullName evidence="3">FAD dependent oxidoreductase domain-containing protein</fullName>
    </recommendedName>
</protein>
<evidence type="ECO:0000313" key="2">
    <source>
        <dbReference type="Proteomes" id="UP000054988"/>
    </source>
</evidence>
<dbReference type="Proteomes" id="UP000054988">
    <property type="component" value="Unassembled WGS sequence"/>
</dbReference>
<organism evidence="1 2">
    <name type="scientific">Moniliophthora roreri</name>
    <name type="common">Frosty pod rot fungus</name>
    <name type="synonym">Monilia roreri</name>
    <dbReference type="NCBI Taxonomy" id="221103"/>
    <lineage>
        <taxon>Eukaryota</taxon>
        <taxon>Fungi</taxon>
        <taxon>Dikarya</taxon>
        <taxon>Basidiomycota</taxon>
        <taxon>Agaricomycotina</taxon>
        <taxon>Agaricomycetes</taxon>
        <taxon>Agaricomycetidae</taxon>
        <taxon>Agaricales</taxon>
        <taxon>Marasmiineae</taxon>
        <taxon>Marasmiaceae</taxon>
        <taxon>Moniliophthora</taxon>
    </lineage>
</organism>
<evidence type="ECO:0008006" key="3">
    <source>
        <dbReference type="Google" id="ProtNLM"/>
    </source>
</evidence>